<evidence type="ECO:0000313" key="7">
    <source>
        <dbReference type="Proteomes" id="UP000596092"/>
    </source>
</evidence>
<dbReference type="KEGG" id="dog:HP555_09250"/>
<keyword evidence="1" id="KW-0004">4Fe-4S</keyword>
<dbReference type="PROSITE" id="PS51379">
    <property type="entry name" value="4FE4S_FER_2"/>
    <property type="match status" value="1"/>
</dbReference>
<evidence type="ECO:0000259" key="5">
    <source>
        <dbReference type="PROSITE" id="PS51379"/>
    </source>
</evidence>
<dbReference type="Gene3D" id="3.30.70.20">
    <property type="match status" value="2"/>
</dbReference>
<dbReference type="Pfam" id="PF12800">
    <property type="entry name" value="Fer4_4"/>
    <property type="match status" value="1"/>
</dbReference>
<dbReference type="PROSITE" id="PS00198">
    <property type="entry name" value="4FE4S_FER_1"/>
    <property type="match status" value="1"/>
</dbReference>
<dbReference type="RefSeq" id="WP_199261796.1">
    <property type="nucleotide sequence ID" value="NZ_CP054140.1"/>
</dbReference>
<keyword evidence="4" id="KW-0411">Iron-sulfur</keyword>
<proteinExistence type="predicted"/>
<evidence type="ECO:0000256" key="1">
    <source>
        <dbReference type="ARBA" id="ARBA00022485"/>
    </source>
</evidence>
<dbReference type="Proteomes" id="UP000596092">
    <property type="component" value="Chromosome"/>
</dbReference>
<dbReference type="PANTHER" id="PTHR43177:SF3">
    <property type="entry name" value="PROTEIN NRFC HOMOLOG"/>
    <property type="match status" value="1"/>
</dbReference>
<keyword evidence="7" id="KW-1185">Reference proteome</keyword>
<reference evidence="6 7" key="1">
    <citation type="submission" date="2020-05" db="EMBL/GenBank/DDBJ databases">
        <title>Complete genome of Desulfobulbus oligotrophicus.</title>
        <authorList>
            <person name="Podar M."/>
        </authorList>
    </citation>
    <scope>NUCLEOTIDE SEQUENCE [LARGE SCALE GENOMIC DNA]</scope>
    <source>
        <strain evidence="6 7">Prop6</strain>
    </source>
</reference>
<dbReference type="InterPro" id="IPR017900">
    <property type="entry name" value="4Fe4S_Fe_S_CS"/>
</dbReference>
<evidence type="ECO:0000256" key="2">
    <source>
        <dbReference type="ARBA" id="ARBA00022723"/>
    </source>
</evidence>
<evidence type="ECO:0000256" key="4">
    <source>
        <dbReference type="ARBA" id="ARBA00023014"/>
    </source>
</evidence>
<evidence type="ECO:0000313" key="6">
    <source>
        <dbReference type="EMBL" id="QQG66041.1"/>
    </source>
</evidence>
<protein>
    <submittedName>
        <fullName evidence="6">4Fe-4S dicluster domain-containing protein</fullName>
    </submittedName>
</protein>
<keyword evidence="2" id="KW-0479">Metal-binding</keyword>
<dbReference type="GO" id="GO:0046872">
    <property type="term" value="F:metal ion binding"/>
    <property type="evidence" value="ECO:0007669"/>
    <property type="project" value="UniProtKB-KW"/>
</dbReference>
<dbReference type="PANTHER" id="PTHR43177">
    <property type="entry name" value="PROTEIN NRFC"/>
    <property type="match status" value="1"/>
</dbReference>
<dbReference type="CDD" id="cd10551">
    <property type="entry name" value="PsrB"/>
    <property type="match status" value="1"/>
</dbReference>
<evidence type="ECO:0000256" key="3">
    <source>
        <dbReference type="ARBA" id="ARBA00023004"/>
    </source>
</evidence>
<keyword evidence="3" id="KW-0408">Iron</keyword>
<dbReference type="InterPro" id="IPR050954">
    <property type="entry name" value="ET_IronSulfur_Cluster-Binding"/>
</dbReference>
<organism evidence="6 7">
    <name type="scientific">Desulfobulbus oligotrophicus</name>
    <dbReference type="NCBI Taxonomy" id="1909699"/>
    <lineage>
        <taxon>Bacteria</taxon>
        <taxon>Pseudomonadati</taxon>
        <taxon>Thermodesulfobacteriota</taxon>
        <taxon>Desulfobulbia</taxon>
        <taxon>Desulfobulbales</taxon>
        <taxon>Desulfobulbaceae</taxon>
        <taxon>Desulfobulbus</taxon>
    </lineage>
</organism>
<dbReference type="Pfam" id="PF13247">
    <property type="entry name" value="Fer4_11"/>
    <property type="match status" value="1"/>
</dbReference>
<dbReference type="SUPFAM" id="SSF54862">
    <property type="entry name" value="4Fe-4S ferredoxins"/>
    <property type="match status" value="1"/>
</dbReference>
<sequence>MNIKELEELTNEGVDHLPLLERRAFLRAGLAITGLFMGGTILSLTSIRRAEAVTGPIPKNADYPYKPHYSMVMRQNLCIDCELCMDACVRTNNVPSYGWRTKILERTRHIGPKEQETIFMPILCNQCNEPPCVRVCPTVATYKDKTTGIVVMDNKKCIGCKTCMAACPYNARYYNEETRAIDKCNFCLDTRLSKGEKDPACVEACPADVRVFGDLNDPESEVYKLVHQPETTVWVLRPETGALPNVFYMNVVLDV</sequence>
<gene>
    <name evidence="6" type="ORF">HP555_09250</name>
</gene>
<feature type="domain" description="4Fe-4S ferredoxin-type" evidence="5">
    <location>
        <begin position="148"/>
        <end position="177"/>
    </location>
</feature>
<accession>A0A7T5VDY3</accession>
<dbReference type="EMBL" id="CP054140">
    <property type="protein sequence ID" value="QQG66041.1"/>
    <property type="molecule type" value="Genomic_DNA"/>
</dbReference>
<name>A0A7T5VDY3_9BACT</name>
<dbReference type="AlphaFoldDB" id="A0A7T5VDY3"/>
<dbReference type="GO" id="GO:0051539">
    <property type="term" value="F:4 iron, 4 sulfur cluster binding"/>
    <property type="evidence" value="ECO:0007669"/>
    <property type="project" value="UniProtKB-KW"/>
</dbReference>
<dbReference type="InterPro" id="IPR017896">
    <property type="entry name" value="4Fe4S_Fe-S-bd"/>
</dbReference>